<feature type="non-terminal residue" evidence="2">
    <location>
        <position position="94"/>
    </location>
</feature>
<evidence type="ECO:0000256" key="1">
    <source>
        <dbReference type="SAM" id="MobiDB-lite"/>
    </source>
</evidence>
<name>K1THV7_9ZZZZ</name>
<protein>
    <submittedName>
        <fullName evidence="2">Plasmid mobilization system relaxase</fullName>
    </submittedName>
</protein>
<organism evidence="2">
    <name type="scientific">human gut metagenome</name>
    <dbReference type="NCBI Taxonomy" id="408170"/>
    <lineage>
        <taxon>unclassified sequences</taxon>
        <taxon>metagenomes</taxon>
        <taxon>organismal metagenomes</taxon>
    </lineage>
</organism>
<proteinExistence type="predicted"/>
<evidence type="ECO:0000313" key="2">
    <source>
        <dbReference type="EMBL" id="EKC69378.1"/>
    </source>
</evidence>
<feature type="compositionally biased region" description="Basic and acidic residues" evidence="1">
    <location>
        <begin position="27"/>
        <end position="61"/>
    </location>
</feature>
<reference evidence="2" key="1">
    <citation type="journal article" date="2013" name="Environ. Microbiol.">
        <title>Microbiota from the distal guts of lean and obese adolescents exhibit partial functional redundancy besides clear differences in community structure.</title>
        <authorList>
            <person name="Ferrer M."/>
            <person name="Ruiz A."/>
            <person name="Lanza F."/>
            <person name="Haange S.B."/>
            <person name="Oberbach A."/>
            <person name="Till H."/>
            <person name="Bargiela R."/>
            <person name="Campoy C."/>
            <person name="Segura M.T."/>
            <person name="Richter M."/>
            <person name="von Bergen M."/>
            <person name="Seifert J."/>
            <person name="Suarez A."/>
        </authorList>
    </citation>
    <scope>NUCLEOTIDE SEQUENCE</scope>
</reference>
<accession>K1THV7</accession>
<dbReference type="EMBL" id="AJWZ01003014">
    <property type="protein sequence ID" value="EKC69378.1"/>
    <property type="molecule type" value="Genomic_DNA"/>
</dbReference>
<dbReference type="AlphaFoldDB" id="K1THV7"/>
<feature type="region of interest" description="Disordered" evidence="1">
    <location>
        <begin position="25"/>
        <end position="61"/>
    </location>
</feature>
<comment type="caution">
    <text evidence="2">The sequence shown here is derived from an EMBL/GenBank/DDBJ whole genome shotgun (WGS) entry which is preliminary data.</text>
</comment>
<sequence>MNESRELKNAEQLEELLLLTEEIQEDGTERPAYRGTEDAAQRISDLEREIKQREQSREYSSIKERLEAGRQSIADEKEKLRSANVTIEECQDKI</sequence>
<gene>
    <name evidence="2" type="ORF">OBE_04438</name>
</gene>